<evidence type="ECO:0000313" key="1">
    <source>
        <dbReference type="EMBL" id="CAI74653.1"/>
    </source>
</evidence>
<keyword evidence="2" id="KW-1185">Reference proteome</keyword>
<reference evidence="1 2" key="1">
    <citation type="journal article" date="2005" name="Science">
        <title>Genome of the host-cell transforming parasite Theileria annulata compared with T. parva.</title>
        <authorList>
            <person name="Pain A."/>
            <person name="Renauld H."/>
            <person name="Berriman M."/>
            <person name="Murphy L."/>
            <person name="Yeats C.A."/>
            <person name="Weir W."/>
            <person name="Kerhornou A."/>
            <person name="Aslett M."/>
            <person name="Bishop R."/>
            <person name="Bouchier C."/>
            <person name="Cochet M."/>
            <person name="Coulson R.M.R."/>
            <person name="Cronin A."/>
            <person name="de Villiers E.P."/>
            <person name="Fraser A."/>
            <person name="Fosker N."/>
            <person name="Gardner M."/>
            <person name="Goble A."/>
            <person name="Griffiths-Jones S."/>
            <person name="Harris D.E."/>
            <person name="Katzer F."/>
            <person name="Larke N."/>
            <person name="Lord A."/>
            <person name="Maser P."/>
            <person name="McKellar S."/>
            <person name="Mooney P."/>
            <person name="Morton F."/>
            <person name="Nene V."/>
            <person name="O'Neil S."/>
            <person name="Price C."/>
            <person name="Quail M.A."/>
            <person name="Rabbinowitsch E."/>
            <person name="Rawlings N.D."/>
            <person name="Rutter S."/>
            <person name="Saunders D."/>
            <person name="Seeger K."/>
            <person name="Shah T."/>
            <person name="Squares R."/>
            <person name="Squares S."/>
            <person name="Tivey A."/>
            <person name="Walker A.R."/>
            <person name="Woodward J."/>
            <person name="Dobbelaere D.A.E."/>
            <person name="Langsley G."/>
            <person name="Rajandream M.A."/>
            <person name="McKeever D."/>
            <person name="Shiels B."/>
            <person name="Tait A."/>
            <person name="Barrell B.G."/>
            <person name="Hall N."/>
        </authorList>
    </citation>
    <scope>NUCLEOTIDE SEQUENCE [LARGE SCALE GENOMIC DNA]</scope>
    <source>
        <strain evidence="2">Ankara</strain>
    </source>
</reference>
<protein>
    <submittedName>
        <fullName evidence="1">Uncharacterized protein</fullName>
    </submittedName>
</protein>
<accession>Q4UE36</accession>
<dbReference type="VEuPathDB" id="PiroplasmaDB:TA12595"/>
<name>Q4UE36_THEAN</name>
<dbReference type="Proteomes" id="UP000001950">
    <property type="component" value="Chromosome 2"/>
</dbReference>
<organism evidence="1 2">
    <name type="scientific">Theileria annulata</name>
    <dbReference type="NCBI Taxonomy" id="5874"/>
    <lineage>
        <taxon>Eukaryota</taxon>
        <taxon>Sar</taxon>
        <taxon>Alveolata</taxon>
        <taxon>Apicomplexa</taxon>
        <taxon>Aconoidasida</taxon>
        <taxon>Piroplasmida</taxon>
        <taxon>Theileriidae</taxon>
        <taxon>Theileria</taxon>
    </lineage>
</organism>
<dbReference type="eggNOG" id="ENOG502SPHB">
    <property type="taxonomic scope" value="Eukaryota"/>
</dbReference>
<dbReference type="EMBL" id="CR940348">
    <property type="protein sequence ID" value="CAI74653.1"/>
    <property type="molecule type" value="Genomic_DNA"/>
</dbReference>
<dbReference type="RefSeq" id="XP_952385.1">
    <property type="nucleotide sequence ID" value="XM_947292.1"/>
</dbReference>
<dbReference type="AlphaFoldDB" id="Q4UE36"/>
<evidence type="ECO:0000313" key="2">
    <source>
        <dbReference type="Proteomes" id="UP000001950"/>
    </source>
</evidence>
<dbReference type="FunCoup" id="Q4UE36">
    <property type="interactions" value="39"/>
</dbReference>
<proteinExistence type="predicted"/>
<dbReference type="KEGG" id="tan:TA12595"/>
<dbReference type="InParanoid" id="Q4UE36"/>
<gene>
    <name evidence="1" type="ORF">TA12595</name>
</gene>
<sequence>MFFYNFKNVGVYLYLHLILTFTRRYTYGILINNRTSFINCNNNDQYRNLKIVKATLPDNDSSPNKYIEDFLKSSVSKNLFKDQSPNFIGMSPELTKLSKSKSWSDIVADEILKNRRLEYEDDQNVPRISGDPEEHRGLPIERKPFNYRLTPEGRVELEDYIEHLKRTAYTNPVKYKEDTPILWIIRSSYGNYCELLEKDEDKIKSLVNRVRKQFSRSELEILVLKVNVKMPLCEIMLEGTMPDMVRIFYARGGTLQYYVTPRFWTRCELLEMDPRLEAIYGKANAPGLFPQWDEDGMMEEIIDCMDRRPDYALEFRLPNLWQVKMLLPEFNQHLMKLFFDKVHWPTRLKVQKAFEMGVEDYRTIIEKKYVFYQKISLKSQGLKDLWLTKPDSFD</sequence>
<dbReference type="OrthoDB" id="360858at2759"/>
<dbReference type="OMA" id="MMQIMTE"/>
<dbReference type="GeneID" id="3861714"/>